<dbReference type="SUPFAM" id="SSF56281">
    <property type="entry name" value="Metallo-hydrolase/oxidoreductase"/>
    <property type="match status" value="1"/>
</dbReference>
<dbReference type="InterPro" id="IPR036866">
    <property type="entry name" value="RibonucZ/Hydroxyglut_hydro"/>
</dbReference>
<dbReference type="PANTHER" id="PTHR15032">
    <property type="entry name" value="N-ACYL-PHOSPHATIDYLETHANOLAMINE-HYDROLYZING PHOSPHOLIPASE D"/>
    <property type="match status" value="1"/>
</dbReference>
<dbReference type="EMBL" id="CACVAS010000120">
    <property type="protein sequence ID" value="CAA6824569.1"/>
    <property type="molecule type" value="Genomic_DNA"/>
</dbReference>
<dbReference type="GO" id="GO:0005737">
    <property type="term" value="C:cytoplasm"/>
    <property type="evidence" value="ECO:0007669"/>
    <property type="project" value="TreeGrafter"/>
</dbReference>
<protein>
    <submittedName>
        <fullName evidence="3">Outer membrane protein romA</fullName>
    </submittedName>
</protein>
<feature type="signal peptide" evidence="1">
    <location>
        <begin position="1"/>
        <end position="26"/>
    </location>
</feature>
<evidence type="ECO:0000259" key="2">
    <source>
        <dbReference type="Pfam" id="PF12706"/>
    </source>
</evidence>
<proteinExistence type="predicted"/>
<dbReference type="InterPro" id="IPR001279">
    <property type="entry name" value="Metallo-B-lactamas"/>
</dbReference>
<feature type="domain" description="Metallo-beta-lactamase" evidence="2">
    <location>
        <begin position="108"/>
        <end position="305"/>
    </location>
</feature>
<evidence type="ECO:0000313" key="3">
    <source>
        <dbReference type="EMBL" id="CAA6824569.1"/>
    </source>
</evidence>
<evidence type="ECO:0000256" key="1">
    <source>
        <dbReference type="SAM" id="SignalP"/>
    </source>
</evidence>
<sequence>MTIHTKQHYTFSLLVLLLWVTIPSMASDFKNPYNAPYDGQRFYNLEPFPDKSFFTLLEWKLFKNEAKNWPNWVDIQRGDKPVKRSKKGEIIYSVINHATVLIQVDGVNILTDPMWSDRASPVSFMGPKRVHQPGLAFEDLPPIDLVIISHNHYDHLDIPTLQRLSKVHKPLILVGLKNGDLLRQEGIENFKEVDWYQTETLQKLKVTFLPNQHWSARSLWDKFETLWGGFIIESKRGQMYFAGDTGYGDTFIEEIKSRYKNIVLSFLPIGAYAPRWFMKPAHMNPPEAIKAHIQLKSKRSVGIHFGTFQLTDEGRDEPVEFLKKELAKTPSVDFQVPEFGKMYTLPR</sequence>
<accession>A0A6S6UCM7</accession>
<keyword evidence="1" id="KW-0732">Signal</keyword>
<organism evidence="3">
    <name type="scientific">uncultured Sulfurovum sp</name>
    <dbReference type="NCBI Taxonomy" id="269237"/>
    <lineage>
        <taxon>Bacteria</taxon>
        <taxon>Pseudomonadati</taxon>
        <taxon>Campylobacterota</taxon>
        <taxon>Epsilonproteobacteria</taxon>
        <taxon>Campylobacterales</taxon>
        <taxon>Sulfurovaceae</taxon>
        <taxon>Sulfurovum</taxon>
        <taxon>environmental samples</taxon>
    </lineage>
</organism>
<dbReference type="Gene3D" id="3.60.15.10">
    <property type="entry name" value="Ribonuclease Z/Hydroxyacylglutathione hydrolase-like"/>
    <property type="match status" value="1"/>
</dbReference>
<reference evidence="3" key="1">
    <citation type="submission" date="2020-01" db="EMBL/GenBank/DDBJ databases">
        <authorList>
            <person name="Meier V. D."/>
            <person name="Meier V D."/>
        </authorList>
    </citation>
    <scope>NUCLEOTIDE SEQUENCE</scope>
    <source>
        <strain evidence="3">HLG_WM_MAG_01</strain>
    </source>
</reference>
<name>A0A6S6UCM7_9BACT</name>
<dbReference type="PANTHER" id="PTHR15032:SF4">
    <property type="entry name" value="N-ACYL-PHOSPHATIDYLETHANOLAMINE-HYDROLYZING PHOSPHOLIPASE D"/>
    <property type="match status" value="1"/>
</dbReference>
<feature type="chain" id="PRO_5028425322" evidence="1">
    <location>
        <begin position="27"/>
        <end position="347"/>
    </location>
</feature>
<dbReference type="Pfam" id="PF12706">
    <property type="entry name" value="Lactamase_B_2"/>
    <property type="match status" value="1"/>
</dbReference>
<gene>
    <name evidence="3" type="ORF">HELGO_WM21001</name>
</gene>
<dbReference type="AlphaFoldDB" id="A0A6S6UCM7"/>